<evidence type="ECO:0000313" key="2">
    <source>
        <dbReference type="EMBL" id="KAJ9680123.1"/>
    </source>
</evidence>
<organism evidence="2 3">
    <name type="scientific">Vitis rotundifolia</name>
    <name type="common">Muscadine grape</name>
    <dbReference type="NCBI Taxonomy" id="103349"/>
    <lineage>
        <taxon>Eukaryota</taxon>
        <taxon>Viridiplantae</taxon>
        <taxon>Streptophyta</taxon>
        <taxon>Embryophyta</taxon>
        <taxon>Tracheophyta</taxon>
        <taxon>Spermatophyta</taxon>
        <taxon>Magnoliopsida</taxon>
        <taxon>eudicotyledons</taxon>
        <taxon>Gunneridae</taxon>
        <taxon>Pentapetalae</taxon>
        <taxon>rosids</taxon>
        <taxon>Vitales</taxon>
        <taxon>Vitaceae</taxon>
        <taxon>Viteae</taxon>
        <taxon>Vitis</taxon>
    </lineage>
</organism>
<protein>
    <recommendedName>
        <fullName evidence="4">Retrotransposon Copia-like N-terminal domain-containing protein</fullName>
    </recommendedName>
</protein>
<dbReference type="Proteomes" id="UP001168098">
    <property type="component" value="Unassembled WGS sequence"/>
</dbReference>
<feature type="region of interest" description="Disordered" evidence="1">
    <location>
        <begin position="1"/>
        <end position="25"/>
    </location>
</feature>
<comment type="caution">
    <text evidence="2">The sequence shown here is derived from an EMBL/GenBank/DDBJ whole genome shotgun (WGS) entry which is preliminary data.</text>
</comment>
<gene>
    <name evidence="2" type="ORF">PVL29_019417</name>
</gene>
<proteinExistence type="predicted"/>
<keyword evidence="3" id="KW-1185">Reference proteome</keyword>
<name>A0AA39DCP6_VITRO</name>
<evidence type="ECO:0000313" key="3">
    <source>
        <dbReference type="Proteomes" id="UP001168098"/>
    </source>
</evidence>
<evidence type="ECO:0000256" key="1">
    <source>
        <dbReference type="SAM" id="MobiDB-lite"/>
    </source>
</evidence>
<dbReference type="AlphaFoldDB" id="A0AA39DCP6"/>
<sequence>MVSKPSAQSSTMATSLETSSDSSFPLNPVINPSSQLQTIKLMDGNFLIWKQQAFIVIRGFDLEGFSYDISICPFEMTSSVNGSPQQNQLFVSWLLSLMSKIILPHMVGCSTASDIWRTLDKVLFAI</sequence>
<reference evidence="2 3" key="1">
    <citation type="journal article" date="2023" name="BMC Biotechnol.">
        <title>Vitis rotundifolia cv Carlos genome sequencing.</title>
        <authorList>
            <person name="Huff M."/>
            <person name="Hulse-Kemp A."/>
            <person name="Scheffler B."/>
            <person name="Youngblood R."/>
            <person name="Simpson S."/>
            <person name="Babiker E."/>
            <person name="Staton M."/>
        </authorList>
    </citation>
    <scope>NUCLEOTIDE SEQUENCE [LARGE SCALE GENOMIC DNA]</scope>
    <source>
        <tissue evidence="2">Leaf</tissue>
    </source>
</reference>
<accession>A0AA39DCP6</accession>
<dbReference type="EMBL" id="JARBHA010000015">
    <property type="protein sequence ID" value="KAJ9680123.1"/>
    <property type="molecule type" value="Genomic_DNA"/>
</dbReference>
<evidence type="ECO:0008006" key="4">
    <source>
        <dbReference type="Google" id="ProtNLM"/>
    </source>
</evidence>